<dbReference type="EMBL" id="CP009761">
    <property type="protein sequence ID" value="AIZ36933.1"/>
    <property type="molecule type" value="Genomic_DNA"/>
</dbReference>
<dbReference type="STRING" id="33033.NW74_06075"/>
<keyword evidence="3" id="KW-1185">Reference proteome</keyword>
<evidence type="ECO:0000313" key="3">
    <source>
        <dbReference type="Proteomes" id="UP000031386"/>
    </source>
</evidence>
<dbReference type="GO" id="GO:0016747">
    <property type="term" value="F:acyltransferase activity, transferring groups other than amino-acyl groups"/>
    <property type="evidence" value="ECO:0007669"/>
    <property type="project" value="InterPro"/>
</dbReference>
<evidence type="ECO:0000259" key="1">
    <source>
        <dbReference type="PROSITE" id="PS51186"/>
    </source>
</evidence>
<protein>
    <recommendedName>
        <fullName evidence="1">N-acetyltransferase domain-containing protein</fullName>
    </recommendedName>
</protein>
<feature type="domain" description="N-acetyltransferase" evidence="1">
    <location>
        <begin position="2"/>
        <end position="159"/>
    </location>
</feature>
<accession>A0A0B4S273</accession>
<gene>
    <name evidence="2" type="ORF">NW74_06075</name>
</gene>
<name>A0A0B4S273_9FIRM</name>
<dbReference type="Proteomes" id="UP000031386">
    <property type="component" value="Chromosome"/>
</dbReference>
<dbReference type="SUPFAM" id="SSF55729">
    <property type="entry name" value="Acyl-CoA N-acyltransferases (Nat)"/>
    <property type="match status" value="1"/>
</dbReference>
<dbReference type="OrthoDB" id="1858440at2"/>
<dbReference type="RefSeq" id="WP_041954451.1">
    <property type="nucleotide sequence ID" value="NZ_CP009761.1"/>
</dbReference>
<dbReference type="Pfam" id="PF00583">
    <property type="entry name" value="Acetyltransf_1"/>
    <property type="match status" value="1"/>
</dbReference>
<dbReference type="KEGG" id="pmic:NW74_06075"/>
<evidence type="ECO:0000313" key="2">
    <source>
        <dbReference type="EMBL" id="AIZ36933.1"/>
    </source>
</evidence>
<dbReference type="Gene3D" id="3.40.630.30">
    <property type="match status" value="1"/>
</dbReference>
<dbReference type="PROSITE" id="PS51186">
    <property type="entry name" value="GNAT"/>
    <property type="match status" value="1"/>
</dbReference>
<dbReference type="InterPro" id="IPR000182">
    <property type="entry name" value="GNAT_dom"/>
</dbReference>
<proteinExistence type="predicted"/>
<dbReference type="AlphaFoldDB" id="A0A0B4S273"/>
<organism evidence="2 3">
    <name type="scientific">Parvimonas micra</name>
    <dbReference type="NCBI Taxonomy" id="33033"/>
    <lineage>
        <taxon>Bacteria</taxon>
        <taxon>Bacillati</taxon>
        <taxon>Bacillota</taxon>
        <taxon>Tissierellia</taxon>
        <taxon>Tissierellales</taxon>
        <taxon>Peptoniphilaceae</taxon>
        <taxon>Parvimonas</taxon>
    </lineage>
</organism>
<sequence length="159" mass="19567">MIYIKEISVKDINLFWEKHIKYLIEDEIITDKEDIEYFLSSEYRDFLENRMIVDKDRHYIAYFFENDIEIGAVQFTIYNNEDGKYFGECFIMDFWIYPEFRNKLKGLECFKKLEKYTKPLGANHYVLNSMKENSIRFWEKLGFRENGVDEWGMKLFRLY</sequence>
<dbReference type="InterPro" id="IPR016181">
    <property type="entry name" value="Acyl_CoA_acyltransferase"/>
</dbReference>
<reference evidence="2 3" key="1">
    <citation type="submission" date="2014-10" db="EMBL/GenBank/DDBJ databases">
        <title>Complete genome sequence of Parvimonas micra KCOM 1535 (= ChDC B708).</title>
        <authorList>
            <person name="Kook J.-K."/>
            <person name="Park S.-N."/>
            <person name="Lim Y.K."/>
            <person name="Roh H."/>
        </authorList>
    </citation>
    <scope>NUCLEOTIDE SEQUENCE [LARGE SCALE GENOMIC DNA]</scope>
    <source>
        <strain evidence="3">KCOM 1535 / ChDC B708</strain>
    </source>
</reference>